<gene>
    <name evidence="1" type="ORF">CTEN210_07095</name>
</gene>
<dbReference type="EMBL" id="BLLK01000040">
    <property type="protein sequence ID" value="GFH50619.1"/>
    <property type="molecule type" value="Genomic_DNA"/>
</dbReference>
<comment type="caution">
    <text evidence="1">The sequence shown here is derived from an EMBL/GenBank/DDBJ whole genome shotgun (WGS) entry which is preliminary data.</text>
</comment>
<organism evidence="1 2">
    <name type="scientific">Chaetoceros tenuissimus</name>
    <dbReference type="NCBI Taxonomy" id="426638"/>
    <lineage>
        <taxon>Eukaryota</taxon>
        <taxon>Sar</taxon>
        <taxon>Stramenopiles</taxon>
        <taxon>Ochrophyta</taxon>
        <taxon>Bacillariophyta</taxon>
        <taxon>Coscinodiscophyceae</taxon>
        <taxon>Chaetocerotophycidae</taxon>
        <taxon>Chaetocerotales</taxon>
        <taxon>Chaetocerotaceae</taxon>
        <taxon>Chaetoceros</taxon>
    </lineage>
</organism>
<sequence length="112" mass="12478">MLICFTFFSGKKQLDQYEAQNTFGKPQQLPKVSNLLKLLWVYVLRDDGTHKARCVCSSVTLAQTYAAALDQTGARLFWAKAALDNFIILAADATNAFAEVVAPLYVPVNQQY</sequence>
<dbReference type="Proteomes" id="UP001054902">
    <property type="component" value="Unassembled WGS sequence"/>
</dbReference>
<evidence type="ECO:0000313" key="2">
    <source>
        <dbReference type="Proteomes" id="UP001054902"/>
    </source>
</evidence>
<name>A0AAD3CRT2_9STRA</name>
<evidence type="ECO:0000313" key="1">
    <source>
        <dbReference type="EMBL" id="GFH50619.1"/>
    </source>
</evidence>
<reference evidence="1 2" key="1">
    <citation type="journal article" date="2021" name="Sci. Rep.">
        <title>The genome of the diatom Chaetoceros tenuissimus carries an ancient integrated fragment of an extant virus.</title>
        <authorList>
            <person name="Hongo Y."/>
            <person name="Kimura K."/>
            <person name="Takaki Y."/>
            <person name="Yoshida Y."/>
            <person name="Baba S."/>
            <person name="Kobayashi G."/>
            <person name="Nagasaki K."/>
            <person name="Hano T."/>
            <person name="Tomaru Y."/>
        </authorList>
    </citation>
    <scope>NUCLEOTIDE SEQUENCE [LARGE SCALE GENOMIC DNA]</scope>
    <source>
        <strain evidence="1 2">NIES-3715</strain>
    </source>
</reference>
<proteinExistence type="predicted"/>
<accession>A0AAD3CRT2</accession>
<dbReference type="AlphaFoldDB" id="A0AAD3CRT2"/>
<protein>
    <submittedName>
        <fullName evidence="1">Uncharacterized protein</fullName>
    </submittedName>
</protein>
<keyword evidence="2" id="KW-1185">Reference proteome</keyword>